<comment type="caution">
    <text evidence="12">The sequence shown here is derived from an EMBL/GenBank/DDBJ whole genome shotgun (WGS) entry which is preliminary data.</text>
</comment>
<comment type="similarity">
    <text evidence="2 9">Belongs to the HSF family.</text>
</comment>
<gene>
    <name evidence="12" type="ORF">KP79_PYT13858</name>
</gene>
<dbReference type="Proteomes" id="UP000242188">
    <property type="component" value="Unassembled WGS sequence"/>
</dbReference>
<keyword evidence="8" id="KW-0539">Nucleus</keyword>
<protein>
    <submittedName>
        <fullName evidence="12">Heat shock factor protein</fullName>
    </submittedName>
</protein>
<dbReference type="AlphaFoldDB" id="A0A210PGM1"/>
<evidence type="ECO:0000256" key="9">
    <source>
        <dbReference type="RuleBase" id="RU004020"/>
    </source>
</evidence>
<organism evidence="12 13">
    <name type="scientific">Mizuhopecten yessoensis</name>
    <name type="common">Japanese scallop</name>
    <name type="synonym">Patinopecten yessoensis</name>
    <dbReference type="NCBI Taxonomy" id="6573"/>
    <lineage>
        <taxon>Eukaryota</taxon>
        <taxon>Metazoa</taxon>
        <taxon>Spiralia</taxon>
        <taxon>Lophotrochozoa</taxon>
        <taxon>Mollusca</taxon>
        <taxon>Bivalvia</taxon>
        <taxon>Autobranchia</taxon>
        <taxon>Pteriomorphia</taxon>
        <taxon>Pectinida</taxon>
        <taxon>Pectinoidea</taxon>
        <taxon>Pectinidae</taxon>
        <taxon>Mizuhopecten</taxon>
    </lineage>
</organism>
<dbReference type="SMART" id="SM00415">
    <property type="entry name" value="HSF"/>
    <property type="match status" value="1"/>
</dbReference>
<dbReference type="PRINTS" id="PR00056">
    <property type="entry name" value="HSFDOMAIN"/>
</dbReference>
<evidence type="ECO:0000259" key="11">
    <source>
        <dbReference type="PROSITE" id="PS00434"/>
    </source>
</evidence>
<dbReference type="SMR" id="A0A210PGM1"/>
<evidence type="ECO:0000256" key="3">
    <source>
        <dbReference type="ARBA" id="ARBA00023015"/>
    </source>
</evidence>
<dbReference type="OrthoDB" id="60033at2759"/>
<reference evidence="12 13" key="1">
    <citation type="journal article" date="2017" name="Nat. Ecol. Evol.">
        <title>Scallop genome provides insights into evolution of bilaterian karyotype and development.</title>
        <authorList>
            <person name="Wang S."/>
            <person name="Zhang J."/>
            <person name="Jiao W."/>
            <person name="Li J."/>
            <person name="Xun X."/>
            <person name="Sun Y."/>
            <person name="Guo X."/>
            <person name="Huan P."/>
            <person name="Dong B."/>
            <person name="Zhang L."/>
            <person name="Hu X."/>
            <person name="Sun X."/>
            <person name="Wang J."/>
            <person name="Zhao C."/>
            <person name="Wang Y."/>
            <person name="Wang D."/>
            <person name="Huang X."/>
            <person name="Wang R."/>
            <person name="Lv J."/>
            <person name="Li Y."/>
            <person name="Zhang Z."/>
            <person name="Liu B."/>
            <person name="Lu W."/>
            <person name="Hui Y."/>
            <person name="Liang J."/>
            <person name="Zhou Z."/>
            <person name="Hou R."/>
            <person name="Li X."/>
            <person name="Liu Y."/>
            <person name="Li H."/>
            <person name="Ning X."/>
            <person name="Lin Y."/>
            <person name="Zhao L."/>
            <person name="Xing Q."/>
            <person name="Dou J."/>
            <person name="Li Y."/>
            <person name="Mao J."/>
            <person name="Guo H."/>
            <person name="Dou H."/>
            <person name="Li T."/>
            <person name="Mu C."/>
            <person name="Jiang W."/>
            <person name="Fu Q."/>
            <person name="Fu X."/>
            <person name="Miao Y."/>
            <person name="Liu J."/>
            <person name="Yu Q."/>
            <person name="Li R."/>
            <person name="Liao H."/>
            <person name="Li X."/>
            <person name="Kong Y."/>
            <person name="Jiang Z."/>
            <person name="Chourrout D."/>
            <person name="Li R."/>
            <person name="Bao Z."/>
        </authorList>
    </citation>
    <scope>NUCLEOTIDE SEQUENCE [LARGE SCALE GENOMIC DNA]</scope>
    <source>
        <strain evidence="12 13">PY_sf001</strain>
    </source>
</reference>
<evidence type="ECO:0000256" key="5">
    <source>
        <dbReference type="ARBA" id="ARBA00023125"/>
    </source>
</evidence>
<dbReference type="GO" id="GO:0043565">
    <property type="term" value="F:sequence-specific DNA binding"/>
    <property type="evidence" value="ECO:0007669"/>
    <property type="project" value="InterPro"/>
</dbReference>
<keyword evidence="6" id="KW-0010">Activator</keyword>
<dbReference type="STRING" id="6573.A0A210PGM1"/>
<feature type="domain" description="HSF-type DNA-binding" evidence="11">
    <location>
        <begin position="54"/>
        <end position="78"/>
    </location>
</feature>
<dbReference type="PROSITE" id="PS00434">
    <property type="entry name" value="HSF_DOMAIN"/>
    <property type="match status" value="1"/>
</dbReference>
<dbReference type="InterPro" id="IPR010542">
    <property type="entry name" value="Vert_HSTF_C"/>
</dbReference>
<dbReference type="GO" id="GO:0005634">
    <property type="term" value="C:nucleus"/>
    <property type="evidence" value="ECO:0007669"/>
    <property type="project" value="UniProtKB-SubCell"/>
</dbReference>
<feature type="region of interest" description="Disordered" evidence="10">
    <location>
        <begin position="233"/>
        <end position="254"/>
    </location>
</feature>
<evidence type="ECO:0000256" key="8">
    <source>
        <dbReference type="ARBA" id="ARBA00023242"/>
    </source>
</evidence>
<dbReference type="InterPro" id="IPR036388">
    <property type="entry name" value="WH-like_DNA-bd_sf"/>
</dbReference>
<evidence type="ECO:0000256" key="6">
    <source>
        <dbReference type="ARBA" id="ARBA00023159"/>
    </source>
</evidence>
<evidence type="ECO:0000256" key="1">
    <source>
        <dbReference type="ARBA" id="ARBA00004123"/>
    </source>
</evidence>
<comment type="subcellular location">
    <subcellularLocation>
        <location evidence="1">Nucleus</location>
    </subcellularLocation>
</comment>
<dbReference type="Pfam" id="PF00447">
    <property type="entry name" value="HSF_DNA-bind"/>
    <property type="match status" value="1"/>
</dbReference>
<dbReference type="InterPro" id="IPR000232">
    <property type="entry name" value="HSF_DNA-bd"/>
</dbReference>
<evidence type="ECO:0000313" key="12">
    <source>
        <dbReference type="EMBL" id="OWF35628.1"/>
    </source>
</evidence>
<proteinExistence type="inferred from homology"/>
<accession>A0A210PGM1</accession>
<dbReference type="Pfam" id="PF06546">
    <property type="entry name" value="Vert_HS_TF"/>
    <property type="match status" value="1"/>
</dbReference>
<sequence length="523" mass="57624">MHSSSGMSSSNVPAFLTKLWALVENPTCDDLISWDQTGNSFHVYEQARFSKEILPLYFKHSNIASFIRQLNMYGFRKVVHIDTGLKTEKDDVEFQHPYFIRGQEHLLENIKRKISGTVPIVKTEAPDVQNDVGKVLTEVVVLKGKQETMSSRLDTVKRENELLWREVASLRQKHIKQQQIVNKLIQFLVHLVGGNRGLSGMKRKMGMPLMIGDSEEPSNKLAKYSKSMQSVPAKTAQNYSVQSPQSQSKDFDDQGSGVIIHDVTEMVKKDTATAAPVGGLTNVNPVEEASTSALRLMPEDLSLPEDITNLTSDLVDNMAMFTEGMYPDISGISTDALSEVISRSTGQAKSSDAEEEINQTPLSISVNHVSNSSNVAPQNPPVHTLSRQPSVSEMSEHLDSLQFDIDSLKDVLCGGQYSVDPNFLLGLFNPDSPPVTISPEMFSGEAGPALSKEEEDPSKSNFILGNEVIQYKPSDDVIPDLFDLADLSQAEDDPLSNSSVDCFKSKALETPTVQVSSDELDID</sequence>
<evidence type="ECO:0000256" key="4">
    <source>
        <dbReference type="ARBA" id="ARBA00023016"/>
    </source>
</evidence>
<dbReference type="PANTHER" id="PTHR10015:SF427">
    <property type="entry name" value="HEAT SHOCK FACTOR PROTEIN"/>
    <property type="match status" value="1"/>
</dbReference>
<evidence type="ECO:0000256" key="10">
    <source>
        <dbReference type="SAM" id="MobiDB-lite"/>
    </source>
</evidence>
<dbReference type="FunFam" id="1.10.10.10:FF:000027">
    <property type="entry name" value="Heat shock transcription factor 1"/>
    <property type="match status" value="1"/>
</dbReference>
<keyword evidence="4 12" id="KW-0346">Stress response</keyword>
<feature type="compositionally biased region" description="Polar residues" evidence="10">
    <location>
        <begin position="233"/>
        <end position="248"/>
    </location>
</feature>
<dbReference type="InterPro" id="IPR036390">
    <property type="entry name" value="WH_DNA-bd_sf"/>
</dbReference>
<dbReference type="PANTHER" id="PTHR10015">
    <property type="entry name" value="HEAT SHOCK TRANSCRIPTION FACTOR"/>
    <property type="match status" value="1"/>
</dbReference>
<dbReference type="EMBL" id="NEDP02076717">
    <property type="protein sequence ID" value="OWF35628.1"/>
    <property type="molecule type" value="Genomic_DNA"/>
</dbReference>
<keyword evidence="5" id="KW-0238">DNA-binding</keyword>
<dbReference type="SUPFAM" id="SSF46785">
    <property type="entry name" value="Winged helix' DNA-binding domain"/>
    <property type="match status" value="1"/>
</dbReference>
<dbReference type="GO" id="GO:0003700">
    <property type="term" value="F:DNA-binding transcription factor activity"/>
    <property type="evidence" value="ECO:0007669"/>
    <property type="project" value="InterPro"/>
</dbReference>
<evidence type="ECO:0000313" key="13">
    <source>
        <dbReference type="Proteomes" id="UP000242188"/>
    </source>
</evidence>
<name>A0A210PGM1_MIZYE</name>
<evidence type="ECO:0000256" key="2">
    <source>
        <dbReference type="ARBA" id="ARBA00006403"/>
    </source>
</evidence>
<dbReference type="Gene3D" id="1.10.10.10">
    <property type="entry name" value="Winged helix-like DNA-binding domain superfamily/Winged helix DNA-binding domain"/>
    <property type="match status" value="1"/>
</dbReference>
<evidence type="ECO:0000256" key="7">
    <source>
        <dbReference type="ARBA" id="ARBA00023163"/>
    </source>
</evidence>
<keyword evidence="3" id="KW-0805">Transcription regulation</keyword>
<keyword evidence="13" id="KW-1185">Reference proteome</keyword>
<keyword evidence="7" id="KW-0804">Transcription</keyword>